<protein>
    <recommendedName>
        <fullName evidence="3">RNA-directed DNA polymerase from mobile element jockey</fullName>
    </recommendedName>
</protein>
<dbReference type="Proteomes" id="UP000299102">
    <property type="component" value="Unassembled WGS sequence"/>
</dbReference>
<evidence type="ECO:0000313" key="1">
    <source>
        <dbReference type="EMBL" id="GBP96121.1"/>
    </source>
</evidence>
<dbReference type="OrthoDB" id="7487383at2759"/>
<dbReference type="EMBL" id="BGZK01002738">
    <property type="protein sequence ID" value="GBP96121.1"/>
    <property type="molecule type" value="Genomic_DNA"/>
</dbReference>
<organism evidence="1 2">
    <name type="scientific">Eumeta variegata</name>
    <name type="common">Bagworm moth</name>
    <name type="synonym">Eumeta japonica</name>
    <dbReference type="NCBI Taxonomy" id="151549"/>
    <lineage>
        <taxon>Eukaryota</taxon>
        <taxon>Metazoa</taxon>
        <taxon>Ecdysozoa</taxon>
        <taxon>Arthropoda</taxon>
        <taxon>Hexapoda</taxon>
        <taxon>Insecta</taxon>
        <taxon>Pterygota</taxon>
        <taxon>Neoptera</taxon>
        <taxon>Endopterygota</taxon>
        <taxon>Lepidoptera</taxon>
        <taxon>Glossata</taxon>
        <taxon>Ditrysia</taxon>
        <taxon>Tineoidea</taxon>
        <taxon>Psychidae</taxon>
        <taxon>Oiketicinae</taxon>
        <taxon>Eumeta</taxon>
    </lineage>
</organism>
<reference evidence="1 2" key="1">
    <citation type="journal article" date="2019" name="Commun. Biol.">
        <title>The bagworm genome reveals a unique fibroin gene that provides high tensile strength.</title>
        <authorList>
            <person name="Kono N."/>
            <person name="Nakamura H."/>
            <person name="Ohtoshi R."/>
            <person name="Tomita M."/>
            <person name="Numata K."/>
            <person name="Arakawa K."/>
        </authorList>
    </citation>
    <scope>NUCLEOTIDE SEQUENCE [LARGE SCALE GENOMIC DNA]</scope>
</reference>
<dbReference type="AlphaFoldDB" id="A0A4C2A5B8"/>
<comment type="caution">
    <text evidence="1">The sequence shown here is derived from an EMBL/GenBank/DDBJ whole genome shotgun (WGS) entry which is preliminary data.</text>
</comment>
<dbReference type="InterPro" id="IPR036691">
    <property type="entry name" value="Endo/exonu/phosph_ase_sf"/>
</dbReference>
<evidence type="ECO:0008006" key="3">
    <source>
        <dbReference type="Google" id="ProtNLM"/>
    </source>
</evidence>
<keyword evidence="2" id="KW-1185">Reference proteome</keyword>
<accession>A0A4C2A5B8</accession>
<sequence>MTRCNTTNASGRTLTTLAEDRKFAIVAPLTLTHLPANLCHKPEMLDLAILKGVVLNLSSTEALHCLGSDHLPVLLKLGSFTGKEQTIETKTIIGWKQVSFALEEVTPLI</sequence>
<dbReference type="SUPFAM" id="SSF56219">
    <property type="entry name" value="DNase I-like"/>
    <property type="match status" value="1"/>
</dbReference>
<evidence type="ECO:0000313" key="2">
    <source>
        <dbReference type="Proteomes" id="UP000299102"/>
    </source>
</evidence>
<name>A0A4C2A5B8_EUMVA</name>
<proteinExistence type="predicted"/>
<gene>
    <name evidence="1" type="ORF">EVAR_8584_1</name>
</gene>